<dbReference type="RefSeq" id="WP_146299758.1">
    <property type="nucleotide sequence ID" value="NZ_CP042301.2"/>
</dbReference>
<dbReference type="KEGG" id="niy:FQ775_12400"/>
<proteinExistence type="predicted"/>
<dbReference type="OrthoDB" id="8449815at2"/>
<evidence type="ECO:0000313" key="1">
    <source>
        <dbReference type="EMBL" id="QDZ01113.1"/>
    </source>
</evidence>
<accession>A0A5B8KZV5</accession>
<dbReference type="Proteomes" id="UP000321389">
    <property type="component" value="Chromosome"/>
</dbReference>
<name>A0A5B8KZV5_9HYPH</name>
<evidence type="ECO:0000313" key="2">
    <source>
        <dbReference type="Proteomes" id="UP000321389"/>
    </source>
</evidence>
<keyword evidence="2" id="KW-1185">Reference proteome</keyword>
<gene>
    <name evidence="1" type="ORF">FQ775_12400</name>
</gene>
<reference evidence="1" key="1">
    <citation type="submission" date="2020-04" db="EMBL/GenBank/DDBJ databases">
        <title>Nitratireductor sp. nov. isolated from mangrove soil.</title>
        <authorList>
            <person name="Ye Y."/>
        </authorList>
    </citation>
    <scope>NUCLEOTIDE SEQUENCE</scope>
    <source>
        <strain evidence="1">SY7</strain>
    </source>
</reference>
<protein>
    <submittedName>
        <fullName evidence="1">Uncharacterized protein</fullName>
    </submittedName>
</protein>
<dbReference type="AlphaFoldDB" id="A0A5B8KZV5"/>
<sequence length="124" mass="13773">MTIDEKTIRLPLPNGLLYIVDSELFDPPSVDGAAKVWRTESCIVLSCQGDMDGPTEIRINPTKAPGAELSRLADFDQAIPSRRLVLMIVPGDVIHEMPLDRREAHVEVWTTGRQGTPVVWLRIG</sequence>
<dbReference type="EMBL" id="CP042301">
    <property type="protein sequence ID" value="QDZ01113.1"/>
    <property type="molecule type" value="Genomic_DNA"/>
</dbReference>
<organism evidence="1 2">
    <name type="scientific">Nitratireductor mangrovi</name>
    <dbReference type="NCBI Taxonomy" id="2599600"/>
    <lineage>
        <taxon>Bacteria</taxon>
        <taxon>Pseudomonadati</taxon>
        <taxon>Pseudomonadota</taxon>
        <taxon>Alphaproteobacteria</taxon>
        <taxon>Hyphomicrobiales</taxon>
        <taxon>Phyllobacteriaceae</taxon>
        <taxon>Nitratireductor</taxon>
    </lineage>
</organism>